<keyword evidence="1" id="KW-0732">Signal</keyword>
<proteinExistence type="predicted"/>
<protein>
    <recommendedName>
        <fullName evidence="4">Cnidarian restricted protein</fullName>
    </recommendedName>
</protein>
<evidence type="ECO:0008006" key="4">
    <source>
        <dbReference type="Google" id="ProtNLM"/>
    </source>
</evidence>
<evidence type="ECO:0000313" key="3">
    <source>
        <dbReference type="Proteomes" id="UP000594262"/>
    </source>
</evidence>
<keyword evidence="3" id="KW-1185">Reference proteome</keyword>
<organism evidence="2 3">
    <name type="scientific">Clytia hemisphaerica</name>
    <dbReference type="NCBI Taxonomy" id="252671"/>
    <lineage>
        <taxon>Eukaryota</taxon>
        <taxon>Metazoa</taxon>
        <taxon>Cnidaria</taxon>
        <taxon>Hydrozoa</taxon>
        <taxon>Hydroidolina</taxon>
        <taxon>Leptothecata</taxon>
        <taxon>Obeliida</taxon>
        <taxon>Clytiidae</taxon>
        <taxon>Clytia</taxon>
    </lineage>
</organism>
<evidence type="ECO:0000256" key="1">
    <source>
        <dbReference type="SAM" id="SignalP"/>
    </source>
</evidence>
<name>A0A7M5TWC5_9CNID</name>
<feature type="chain" id="PRO_5029445815" description="Cnidarian restricted protein" evidence="1">
    <location>
        <begin position="18"/>
        <end position="354"/>
    </location>
</feature>
<dbReference type="AlphaFoldDB" id="A0A7M5TWC5"/>
<accession>A0A7M5TWC5</accession>
<reference evidence="2" key="1">
    <citation type="submission" date="2021-01" db="UniProtKB">
        <authorList>
            <consortium name="EnsemblMetazoa"/>
        </authorList>
    </citation>
    <scope>IDENTIFICATION</scope>
</reference>
<evidence type="ECO:0000313" key="2">
    <source>
        <dbReference type="EnsemblMetazoa" id="CLYHEMP002759.1"/>
    </source>
</evidence>
<dbReference type="EnsemblMetazoa" id="CLYHEMT002759.1">
    <property type="protein sequence ID" value="CLYHEMP002759.1"/>
    <property type="gene ID" value="CLYHEMG002759"/>
</dbReference>
<sequence>MVMLVVWCAYILSVVTALSPFCPIGNKVDEPRGNETGTIMRLYECTGQKETYFRPRNQICGEMVKETEIARDVEVDIGYDKNGFSMKSIFVGNPLSEGVWDGSTCFSWRKSVIDRDGVERSSTCETLCRFAEILYITYKEITRCSFEEGCSVLEYSIKVVLDPQGTAKNELKNCYLYGGNSGDVVADKIWIDVDKCNQKAHRKESCDRIKTNVFLQRGQIINMNQDVNNHPFMVKFYGSRLCTALRQYNRVTKSYRCSVMCYNVFDSDDEESRGIEYAEYERTMECSSDGGCVGYPSKYFKITAKNDTSSKGNDNNSKGNDNNSKGNDGLVIKPSLISAIIVFMASVAVLKILI</sequence>
<feature type="signal peptide" evidence="1">
    <location>
        <begin position="1"/>
        <end position="17"/>
    </location>
</feature>
<dbReference type="Proteomes" id="UP000594262">
    <property type="component" value="Unplaced"/>
</dbReference>